<dbReference type="Proteomes" id="UP000253034">
    <property type="component" value="Unassembled WGS sequence"/>
</dbReference>
<evidence type="ECO:0000256" key="1">
    <source>
        <dbReference type="SAM" id="Phobius"/>
    </source>
</evidence>
<protein>
    <submittedName>
        <fullName evidence="2">Uncharacterized protein</fullName>
    </submittedName>
</protein>
<gene>
    <name evidence="2" type="ORF">DFR58_10513</name>
</gene>
<feature type="transmembrane region" description="Helical" evidence="1">
    <location>
        <begin position="6"/>
        <end position="23"/>
    </location>
</feature>
<name>A0A369BAB2_9FIRM</name>
<proteinExistence type="predicted"/>
<evidence type="ECO:0000313" key="2">
    <source>
        <dbReference type="EMBL" id="RCX18255.1"/>
    </source>
</evidence>
<dbReference type="AlphaFoldDB" id="A0A369BAB2"/>
<accession>A0A369BAB2</accession>
<sequence>MGLTLMFSIFAGAAVLCVINLVMDLRLLADFRMGAEKLFDIFIDSVGRHNIKRFVYRLKKEKIEKRKETVIAGYNNIIEGIIYDFNLPLTLEGANSLLCILLAALVLIIVVFLKNVSLSVLASVSILVGMITFVTMQSRLAKAAKLESIMDAEDLICPLARDGVLVAIKKVLESEGYLNKNIRPYFMQFVDNCENHGYSFKRAMEILNKQLGPKFDNFTKKAVIFEYNERKGMADIFLDIVDENAVLREVNVRKNRIFKKMNRDFLIKTAMIAAFAGYSMTSGELKAFMMGSAEGRLINTIAIVAICLSFARCQSLQSDIGSGGGVK</sequence>
<evidence type="ECO:0000313" key="3">
    <source>
        <dbReference type="Proteomes" id="UP000253034"/>
    </source>
</evidence>
<dbReference type="OrthoDB" id="2654870at2"/>
<dbReference type="RefSeq" id="WP_114296808.1">
    <property type="nucleotide sequence ID" value="NZ_QPJT01000005.1"/>
</dbReference>
<keyword evidence="3" id="KW-1185">Reference proteome</keyword>
<comment type="caution">
    <text evidence="2">The sequence shown here is derived from an EMBL/GenBank/DDBJ whole genome shotgun (WGS) entry which is preliminary data.</text>
</comment>
<dbReference type="EMBL" id="QPJT01000005">
    <property type="protein sequence ID" value="RCX18255.1"/>
    <property type="molecule type" value="Genomic_DNA"/>
</dbReference>
<reference evidence="2 3" key="1">
    <citation type="submission" date="2018-07" db="EMBL/GenBank/DDBJ databases">
        <title>Genomic Encyclopedia of Type Strains, Phase IV (KMG-IV): sequencing the most valuable type-strain genomes for metagenomic binning, comparative biology and taxonomic classification.</title>
        <authorList>
            <person name="Goeker M."/>
        </authorList>
    </citation>
    <scope>NUCLEOTIDE SEQUENCE [LARGE SCALE GENOMIC DNA]</scope>
    <source>
        <strain evidence="2 3">DSM 27016</strain>
    </source>
</reference>
<keyword evidence="1" id="KW-1133">Transmembrane helix</keyword>
<keyword evidence="1" id="KW-0472">Membrane</keyword>
<keyword evidence="1" id="KW-0812">Transmembrane</keyword>
<feature type="transmembrane region" description="Helical" evidence="1">
    <location>
        <begin position="94"/>
        <end position="112"/>
    </location>
</feature>
<feature type="transmembrane region" description="Helical" evidence="1">
    <location>
        <begin position="118"/>
        <end position="136"/>
    </location>
</feature>
<organism evidence="2 3">
    <name type="scientific">Anaerobacterium chartisolvens</name>
    <dbReference type="NCBI Taxonomy" id="1297424"/>
    <lineage>
        <taxon>Bacteria</taxon>
        <taxon>Bacillati</taxon>
        <taxon>Bacillota</taxon>
        <taxon>Clostridia</taxon>
        <taxon>Eubacteriales</taxon>
        <taxon>Oscillospiraceae</taxon>
        <taxon>Anaerobacterium</taxon>
    </lineage>
</organism>